<dbReference type="PANTHER" id="PTHR43273">
    <property type="entry name" value="ANAEROBIC SULFATASE-MATURATING ENZYME HOMOLOG ASLB-RELATED"/>
    <property type="match status" value="1"/>
</dbReference>
<evidence type="ECO:0000259" key="5">
    <source>
        <dbReference type="PROSITE" id="PS51918"/>
    </source>
</evidence>
<dbReference type="InterPro" id="IPR013785">
    <property type="entry name" value="Aldolase_TIM"/>
</dbReference>
<evidence type="ECO:0000313" key="6">
    <source>
        <dbReference type="EMBL" id="MEE4542584.1"/>
    </source>
</evidence>
<protein>
    <submittedName>
        <fullName evidence="6">FxsB family cyclophane-forming radical SAM/SPASM peptide maturase</fullName>
    </submittedName>
</protein>
<keyword evidence="4" id="KW-0411">Iron-sulfur</keyword>
<dbReference type="SFLD" id="SFLDG01386">
    <property type="entry name" value="main_SPASM_domain-containing"/>
    <property type="match status" value="1"/>
</dbReference>
<dbReference type="RefSeq" id="WP_330794516.1">
    <property type="nucleotide sequence ID" value="NZ_JAZEWV010000007.1"/>
</dbReference>
<keyword evidence="3" id="KW-0408">Iron</keyword>
<dbReference type="InterPro" id="IPR058240">
    <property type="entry name" value="rSAM_sf"/>
</dbReference>
<dbReference type="PROSITE" id="PS51918">
    <property type="entry name" value="RADICAL_SAM"/>
    <property type="match status" value="1"/>
</dbReference>
<dbReference type="PANTHER" id="PTHR43273:SF8">
    <property type="entry name" value="RADICAL SAM DOMAIN PROTEIN"/>
    <property type="match status" value="1"/>
</dbReference>
<evidence type="ECO:0000256" key="1">
    <source>
        <dbReference type="ARBA" id="ARBA00022691"/>
    </source>
</evidence>
<evidence type="ECO:0000256" key="2">
    <source>
        <dbReference type="ARBA" id="ARBA00022723"/>
    </source>
</evidence>
<keyword evidence="1" id="KW-0949">S-adenosyl-L-methionine</keyword>
<keyword evidence="2" id="KW-0479">Metal-binding</keyword>
<gene>
    <name evidence="6" type="ORF">V2S66_11480</name>
</gene>
<reference evidence="6 7" key="1">
    <citation type="submission" date="2023-12" db="EMBL/GenBank/DDBJ databases">
        <title>Streptomyces sp. V4-01.</title>
        <authorList>
            <person name="Somphong A."/>
            <person name="Phongsopitanun W."/>
        </authorList>
    </citation>
    <scope>NUCLEOTIDE SEQUENCE [LARGE SCALE GENOMIC DNA]</scope>
    <source>
        <strain evidence="6 7">V4-01</strain>
    </source>
</reference>
<dbReference type="Gene3D" id="3.20.20.70">
    <property type="entry name" value="Aldolase class I"/>
    <property type="match status" value="1"/>
</dbReference>
<organism evidence="6 7">
    <name type="scientific">Actinacidiphila polyblastidii</name>
    <dbReference type="NCBI Taxonomy" id="3110430"/>
    <lineage>
        <taxon>Bacteria</taxon>
        <taxon>Bacillati</taxon>
        <taxon>Actinomycetota</taxon>
        <taxon>Actinomycetes</taxon>
        <taxon>Kitasatosporales</taxon>
        <taxon>Streptomycetaceae</taxon>
        <taxon>Actinacidiphila</taxon>
    </lineage>
</organism>
<keyword evidence="7" id="KW-1185">Reference proteome</keyword>
<dbReference type="SFLD" id="SFLDG01067">
    <property type="entry name" value="SPASM/twitch_domain_containing"/>
    <property type="match status" value="1"/>
</dbReference>
<dbReference type="Pfam" id="PF04055">
    <property type="entry name" value="Radical_SAM"/>
    <property type="match status" value="1"/>
</dbReference>
<dbReference type="InterPro" id="IPR023867">
    <property type="entry name" value="Sulphatase_maturase_rSAM"/>
</dbReference>
<dbReference type="SFLD" id="SFLDG01072">
    <property type="entry name" value="dehydrogenase_like"/>
    <property type="match status" value="1"/>
</dbReference>
<evidence type="ECO:0000256" key="4">
    <source>
        <dbReference type="ARBA" id="ARBA00023014"/>
    </source>
</evidence>
<dbReference type="NCBIfam" id="TIGR04269">
    <property type="entry name" value="SAM_SPASM_FxsB"/>
    <property type="match status" value="1"/>
</dbReference>
<proteinExistence type="predicted"/>
<evidence type="ECO:0000256" key="3">
    <source>
        <dbReference type="ARBA" id="ARBA00023004"/>
    </source>
</evidence>
<dbReference type="InterPro" id="IPR007197">
    <property type="entry name" value="rSAM"/>
</dbReference>
<dbReference type="InterPro" id="IPR026335">
    <property type="entry name" value="rSAM_SPASM_FxsB"/>
</dbReference>
<dbReference type="Proteomes" id="UP001344658">
    <property type="component" value="Unassembled WGS sequence"/>
</dbReference>
<dbReference type="SUPFAM" id="SSF102114">
    <property type="entry name" value="Radical SAM enzymes"/>
    <property type="match status" value="1"/>
</dbReference>
<dbReference type="EMBL" id="JAZEWV010000007">
    <property type="protein sequence ID" value="MEE4542584.1"/>
    <property type="molecule type" value="Genomic_DNA"/>
</dbReference>
<accession>A0ABU7PBA4</accession>
<name>A0ABU7PBA4_9ACTN</name>
<comment type="caution">
    <text evidence="6">The sequence shown here is derived from an EMBL/GenBank/DDBJ whole genome shotgun (WGS) entry which is preliminary data.</text>
</comment>
<evidence type="ECO:0000313" key="7">
    <source>
        <dbReference type="Proteomes" id="UP001344658"/>
    </source>
</evidence>
<dbReference type="SFLD" id="SFLDS00029">
    <property type="entry name" value="Radical_SAM"/>
    <property type="match status" value="1"/>
</dbReference>
<dbReference type="CDD" id="cd01335">
    <property type="entry name" value="Radical_SAM"/>
    <property type="match status" value="1"/>
</dbReference>
<feature type="domain" description="Radical SAM core" evidence="5">
    <location>
        <begin position="5"/>
        <end position="237"/>
    </location>
</feature>
<sequence length="801" mass="84578">MSGPLVPFRQFVLKVHSRCDLACRHCYVYEHADQSWSSRPKVISEETISWTAHRLAEHAKTHAISTVHVILHGGEPLLAGPARLRRVCEELRTRLDGVSALDLRIHTNGIQLSPRYLDVFAEFDVKVGVSLDGDKAANDRHRVYANGRSSHQRVLEGVRLLRQDRYRHLYAGLLCTVDAANDPVAVYDALAALAPPHIDFLLPHATWDEPPARPDGSATAYADWLMRVYDRWDAQGRPMPVRLFDSLLSTLAGGPSLTESLGLGPSDLVVVETDGTLEQADSLKTAYEGAPATGFDVFADSLDSAARHPGVLARQRGLAGLSEECRACPVVGSCGGGLYAHRFRAGSGGDGFGNPSVYCTDLKSLVEQVGSRTGLAPAALAPAAAVASAAPVLDRYAGVAEPAGVRELAAEQRLVTHDWLRLIDSAAGGRDPLWDRTWQWLDGAGARQDVLDAVLAHPYTRSWAAACLDEPATGGGVHRPAEARPYGRPPYDGPPYGGRAYAGSPRTAHLASLAVAAALRAGAADGLPVPVGAHGAVTLPGLGRAAFARTGPGTAEVEGGARAFVIRRGEEELEVVAGAPHDRRWQPVRALTPGPAPAGAPPALVLDDVDPWRDTHPRPAVPRLSAGEADAWRRAVGAAWALLRRTVPDRAAELSAGLAAVTPVAAGRPVRGASVLPGGRRGLGAVGVVYAAEAPVLARRLLSAWQCAKLDALLERFELYDEAAPHSFPQPWGGPPLPVGELFARACARSATAALAADPAAHVRATGRALDDLCGTGVLTALGDRFAQGLRAALESVATGR</sequence>